<comment type="subcellular location">
    <subcellularLocation>
        <location evidence="1">Membrane</location>
        <topology evidence="1">Multi-pass membrane protein</topology>
    </subcellularLocation>
</comment>
<dbReference type="PRINTS" id="PR01077">
    <property type="entry name" value="CLAUDIN"/>
</dbReference>
<dbReference type="GeneID" id="129343622"/>
<dbReference type="PANTHER" id="PTHR10671">
    <property type="entry name" value="EPITHELIAL MEMBRANE PROTEIN-RELATED"/>
    <property type="match status" value="1"/>
</dbReference>
<dbReference type="PANTHER" id="PTHR10671:SF34">
    <property type="entry name" value="PROTEIN NKG7"/>
    <property type="match status" value="1"/>
</dbReference>
<evidence type="ECO:0000256" key="5">
    <source>
        <dbReference type="SAM" id="Phobius"/>
    </source>
</evidence>
<dbReference type="GO" id="GO:0005886">
    <property type="term" value="C:plasma membrane"/>
    <property type="evidence" value="ECO:0007669"/>
    <property type="project" value="TreeGrafter"/>
</dbReference>
<feature type="transmembrane region" description="Helical" evidence="5">
    <location>
        <begin position="127"/>
        <end position="149"/>
    </location>
</feature>
<proteinExistence type="predicted"/>
<evidence type="ECO:0000256" key="2">
    <source>
        <dbReference type="ARBA" id="ARBA00022692"/>
    </source>
</evidence>
<dbReference type="AlphaFoldDB" id="A0AA97KIM7"/>
<evidence type="ECO:0000313" key="7">
    <source>
        <dbReference type="Proteomes" id="UP001190640"/>
    </source>
</evidence>
<keyword evidence="7" id="KW-1185">Reference proteome</keyword>
<name>A0AA97KIM7_EUBMA</name>
<accession>A0AA97KIM7</accession>
<feature type="signal peptide" evidence="6">
    <location>
        <begin position="1"/>
        <end position="24"/>
    </location>
</feature>
<protein>
    <submittedName>
        <fullName evidence="8">Transmembrane protein 235-like</fullName>
    </submittedName>
</protein>
<dbReference type="RefSeq" id="XP_054855911.1">
    <property type="nucleotide sequence ID" value="XM_054999936.1"/>
</dbReference>
<keyword evidence="4 5" id="KW-0472">Membrane</keyword>
<dbReference type="Proteomes" id="UP001190640">
    <property type="component" value="Chromosome 15"/>
</dbReference>
<dbReference type="Pfam" id="PF00822">
    <property type="entry name" value="PMP22_Claudin"/>
    <property type="match status" value="1"/>
</dbReference>
<evidence type="ECO:0000256" key="3">
    <source>
        <dbReference type="ARBA" id="ARBA00022989"/>
    </source>
</evidence>
<dbReference type="InterPro" id="IPR004031">
    <property type="entry name" value="PMP22/EMP/MP20/Claudin"/>
</dbReference>
<dbReference type="Gene3D" id="1.20.140.150">
    <property type="match status" value="1"/>
</dbReference>
<dbReference type="InterPro" id="IPR050579">
    <property type="entry name" value="PMP-22/EMP/MP20-like"/>
</dbReference>
<evidence type="ECO:0000256" key="4">
    <source>
        <dbReference type="ARBA" id="ARBA00023136"/>
    </source>
</evidence>
<organism evidence="7 8">
    <name type="scientific">Eublepharis macularius</name>
    <name type="common">Leopard gecko</name>
    <name type="synonym">Cyrtodactylus macularius</name>
    <dbReference type="NCBI Taxonomy" id="481883"/>
    <lineage>
        <taxon>Eukaryota</taxon>
        <taxon>Metazoa</taxon>
        <taxon>Chordata</taxon>
        <taxon>Craniata</taxon>
        <taxon>Vertebrata</taxon>
        <taxon>Euteleostomi</taxon>
        <taxon>Lepidosauria</taxon>
        <taxon>Squamata</taxon>
        <taxon>Bifurcata</taxon>
        <taxon>Gekkota</taxon>
        <taxon>Eublepharidae</taxon>
        <taxon>Eublepharinae</taxon>
        <taxon>Eublepharis</taxon>
    </lineage>
</organism>
<keyword evidence="6" id="KW-0732">Signal</keyword>
<dbReference type="KEGG" id="emc:129343622"/>
<keyword evidence="2 5" id="KW-0812">Transmembrane</keyword>
<reference evidence="8" key="1">
    <citation type="submission" date="2025-08" db="UniProtKB">
        <authorList>
            <consortium name="RefSeq"/>
        </authorList>
    </citation>
    <scope>IDENTIFICATION</scope>
    <source>
        <tissue evidence="8">Blood</tissue>
    </source>
</reference>
<feature type="transmembrane region" description="Helical" evidence="5">
    <location>
        <begin position="95"/>
        <end position="115"/>
    </location>
</feature>
<evidence type="ECO:0000313" key="8">
    <source>
        <dbReference type="RefSeq" id="XP_054855911.1"/>
    </source>
</evidence>
<feature type="transmembrane region" description="Helical" evidence="5">
    <location>
        <begin position="62"/>
        <end position="83"/>
    </location>
</feature>
<evidence type="ECO:0000256" key="1">
    <source>
        <dbReference type="ARBA" id="ARBA00004141"/>
    </source>
</evidence>
<keyword evidence="3 5" id="KW-1133">Transmembrane helix</keyword>
<sequence>MSSLNIATAIFASLSFGLLLAALASDYWVEASDHSGLWQFCKGLTCWSYGMDVHGYIHATRAFLLMGSIAGAVSFFSLWALFCHSYIGSVSLAKIAAIASLVAGLCALTAMSIFTGVYDSRFTVGHYGWSLGVGWASGPLFLLTGGLAFQIQTGRAM</sequence>
<gene>
    <name evidence="8" type="primary">LOC129343622</name>
</gene>
<evidence type="ECO:0000256" key="6">
    <source>
        <dbReference type="SAM" id="SignalP"/>
    </source>
</evidence>
<feature type="chain" id="PRO_5041714176" evidence="6">
    <location>
        <begin position="25"/>
        <end position="157"/>
    </location>
</feature>